<protein>
    <submittedName>
        <fullName evidence="1">PTS sugar transporter subunit IIA</fullName>
    </submittedName>
</protein>
<evidence type="ECO:0000313" key="1">
    <source>
        <dbReference type="EMBL" id="QOX65007.1"/>
    </source>
</evidence>
<keyword evidence="2" id="KW-1185">Reference proteome</keyword>
<keyword evidence="1" id="KW-0813">Transport</keyword>
<accession>A0ACD1AET3</accession>
<organism evidence="1 2">
    <name type="scientific">Anoxybacterium hadale</name>
    <dbReference type="NCBI Taxonomy" id="3408580"/>
    <lineage>
        <taxon>Bacteria</taxon>
        <taxon>Bacillati</taxon>
        <taxon>Bacillota</taxon>
        <taxon>Clostridia</taxon>
        <taxon>Peptostreptococcales</taxon>
        <taxon>Anaerovoracaceae</taxon>
        <taxon>Anoxybacterium</taxon>
    </lineage>
</organism>
<keyword evidence="1" id="KW-0762">Sugar transport</keyword>
<dbReference type="Proteomes" id="UP000594014">
    <property type="component" value="Chromosome"/>
</dbReference>
<reference evidence="1" key="1">
    <citation type="submission" date="2019-08" db="EMBL/GenBank/DDBJ databases">
        <title>Genome sequence of Clostridiales bacterium MT110.</title>
        <authorList>
            <person name="Cao J."/>
        </authorList>
    </citation>
    <scope>NUCLEOTIDE SEQUENCE</scope>
    <source>
        <strain evidence="1">MT110</strain>
    </source>
</reference>
<gene>
    <name evidence="1" type="ORF">FRZ06_17470</name>
</gene>
<sequence length="146" mass="16075">MLLDKIHLDDLEVGLKADNWEDAIRKASKILLAKGAILQSYVEGMINAVKENGPYIVIAPHVALAHTRPEHGANALGISFSLLEAPIPFGSDTNDPVKLIITFSSVDNESHLELLSELVDVLMDEERMEKLFSAKSKDAFYDSLTD</sequence>
<name>A0ACD1AET3_9FIRM</name>
<dbReference type="EMBL" id="CP042469">
    <property type="protein sequence ID" value="QOX65007.1"/>
    <property type="molecule type" value="Genomic_DNA"/>
</dbReference>
<proteinExistence type="predicted"/>
<evidence type="ECO:0000313" key="2">
    <source>
        <dbReference type="Proteomes" id="UP000594014"/>
    </source>
</evidence>